<keyword evidence="1" id="KW-0812">Transmembrane</keyword>
<name>A0A1H0ZZ68_9FLAO</name>
<dbReference type="RefSeq" id="WP_228421913.1">
    <property type="nucleotide sequence ID" value="NZ_FNKL01000002.1"/>
</dbReference>
<reference evidence="3" key="1">
    <citation type="submission" date="2016-10" db="EMBL/GenBank/DDBJ databases">
        <authorList>
            <person name="Varghese N."/>
            <person name="Submissions S."/>
        </authorList>
    </citation>
    <scope>NUCLEOTIDE SEQUENCE [LARGE SCALE GENOMIC DNA]</scope>
    <source>
        <strain evidence="3">DSM 17072</strain>
    </source>
</reference>
<protein>
    <submittedName>
        <fullName evidence="2">Uncharacterized protein</fullName>
    </submittedName>
</protein>
<dbReference type="Proteomes" id="UP000199627">
    <property type="component" value="Unassembled WGS sequence"/>
</dbReference>
<sequence length="65" mass="7671">MAKLINYIRENWFLCLMGGVFLSWFVYLTYAGNQVCDCAKTETYRDGTTRHHSTGGVGYYRYYHK</sequence>
<dbReference type="STRING" id="311333.SAMN05421664_1159"/>
<keyword evidence="3" id="KW-1185">Reference proteome</keyword>
<gene>
    <name evidence="2" type="ORF">SAMN05421664_1159</name>
</gene>
<evidence type="ECO:0000313" key="2">
    <source>
        <dbReference type="EMBL" id="SDQ32715.1"/>
    </source>
</evidence>
<dbReference type="EMBL" id="FNKL01000002">
    <property type="protein sequence ID" value="SDQ32715.1"/>
    <property type="molecule type" value="Genomic_DNA"/>
</dbReference>
<keyword evidence="1" id="KW-1133">Transmembrane helix</keyword>
<proteinExistence type="predicted"/>
<feature type="transmembrane region" description="Helical" evidence="1">
    <location>
        <begin position="12"/>
        <end position="30"/>
    </location>
</feature>
<accession>A0A1H0ZZ68</accession>
<keyword evidence="1" id="KW-0472">Membrane</keyword>
<evidence type="ECO:0000256" key="1">
    <source>
        <dbReference type="SAM" id="Phobius"/>
    </source>
</evidence>
<dbReference type="AlphaFoldDB" id="A0A1H0ZZ68"/>
<organism evidence="2 3">
    <name type="scientific">Chryseobacterium soldanellicola</name>
    <dbReference type="NCBI Taxonomy" id="311333"/>
    <lineage>
        <taxon>Bacteria</taxon>
        <taxon>Pseudomonadati</taxon>
        <taxon>Bacteroidota</taxon>
        <taxon>Flavobacteriia</taxon>
        <taxon>Flavobacteriales</taxon>
        <taxon>Weeksellaceae</taxon>
        <taxon>Chryseobacterium group</taxon>
        <taxon>Chryseobacterium</taxon>
    </lineage>
</organism>
<evidence type="ECO:0000313" key="3">
    <source>
        <dbReference type="Proteomes" id="UP000199627"/>
    </source>
</evidence>